<dbReference type="AlphaFoldDB" id="A0A371DQQ9"/>
<dbReference type="GO" id="GO:0005524">
    <property type="term" value="F:ATP binding"/>
    <property type="evidence" value="ECO:0007669"/>
    <property type="project" value="InterPro"/>
</dbReference>
<dbReference type="STRING" id="139420.A0A371DQQ9"/>
<dbReference type="Gene3D" id="1.10.510.10">
    <property type="entry name" value="Transferase(Phosphotransferase) domain 1"/>
    <property type="match status" value="1"/>
</dbReference>
<protein>
    <recommendedName>
        <fullName evidence="1">Protein kinase domain-containing protein</fullName>
    </recommendedName>
</protein>
<dbReference type="GO" id="GO:0044773">
    <property type="term" value="P:mitotic DNA damage checkpoint signaling"/>
    <property type="evidence" value="ECO:0007669"/>
    <property type="project" value="TreeGrafter"/>
</dbReference>
<keyword evidence="3" id="KW-1185">Reference proteome</keyword>
<dbReference type="Proteomes" id="UP000256964">
    <property type="component" value="Unassembled WGS sequence"/>
</dbReference>
<name>A0A371DQQ9_9APHY</name>
<dbReference type="EMBL" id="KZ857383">
    <property type="protein sequence ID" value="RDX54883.1"/>
    <property type="molecule type" value="Genomic_DNA"/>
</dbReference>
<dbReference type="InterPro" id="IPR011009">
    <property type="entry name" value="Kinase-like_dom_sf"/>
</dbReference>
<gene>
    <name evidence="2" type="ORF">OH76DRAFT_1452688</name>
</gene>
<feature type="domain" description="Protein kinase" evidence="1">
    <location>
        <begin position="1"/>
        <end position="369"/>
    </location>
</feature>
<reference evidence="2 3" key="1">
    <citation type="journal article" date="2018" name="Biotechnol. Biofuels">
        <title>Integrative visual omics of the white-rot fungus Polyporus brumalis exposes the biotechnological potential of its oxidative enzymes for delignifying raw plant biomass.</title>
        <authorList>
            <person name="Miyauchi S."/>
            <person name="Rancon A."/>
            <person name="Drula E."/>
            <person name="Hage H."/>
            <person name="Chaduli D."/>
            <person name="Favel A."/>
            <person name="Grisel S."/>
            <person name="Henrissat B."/>
            <person name="Herpoel-Gimbert I."/>
            <person name="Ruiz-Duenas F.J."/>
            <person name="Chevret D."/>
            <person name="Hainaut M."/>
            <person name="Lin J."/>
            <person name="Wang M."/>
            <person name="Pangilinan J."/>
            <person name="Lipzen A."/>
            <person name="Lesage-Meessen L."/>
            <person name="Navarro D."/>
            <person name="Riley R."/>
            <person name="Grigoriev I.V."/>
            <person name="Zhou S."/>
            <person name="Raouche S."/>
            <person name="Rosso M.N."/>
        </authorList>
    </citation>
    <scope>NUCLEOTIDE SEQUENCE [LARGE SCALE GENOMIC DNA]</scope>
    <source>
        <strain evidence="2 3">BRFM 1820</strain>
    </source>
</reference>
<dbReference type="PANTHER" id="PTHR44167">
    <property type="entry name" value="OVARIAN-SPECIFIC SERINE/THREONINE-PROTEIN KINASE LOK-RELATED"/>
    <property type="match status" value="1"/>
</dbReference>
<accession>A0A371DQQ9</accession>
<evidence type="ECO:0000259" key="1">
    <source>
        <dbReference type="PROSITE" id="PS50011"/>
    </source>
</evidence>
<dbReference type="GO" id="GO:0005634">
    <property type="term" value="C:nucleus"/>
    <property type="evidence" value="ECO:0007669"/>
    <property type="project" value="TreeGrafter"/>
</dbReference>
<dbReference type="InterPro" id="IPR000719">
    <property type="entry name" value="Prot_kinase_dom"/>
</dbReference>
<dbReference type="PROSITE" id="PS50011">
    <property type="entry name" value="PROTEIN_KINASE_DOM"/>
    <property type="match status" value="1"/>
</dbReference>
<proteinExistence type="predicted"/>
<dbReference type="SUPFAM" id="SSF56112">
    <property type="entry name" value="Protein kinase-like (PK-like)"/>
    <property type="match status" value="1"/>
</dbReference>
<evidence type="ECO:0000313" key="2">
    <source>
        <dbReference type="EMBL" id="RDX54883.1"/>
    </source>
</evidence>
<organism evidence="2 3">
    <name type="scientific">Lentinus brumalis</name>
    <dbReference type="NCBI Taxonomy" id="2498619"/>
    <lineage>
        <taxon>Eukaryota</taxon>
        <taxon>Fungi</taxon>
        <taxon>Dikarya</taxon>
        <taxon>Basidiomycota</taxon>
        <taxon>Agaricomycotina</taxon>
        <taxon>Agaricomycetes</taxon>
        <taxon>Polyporales</taxon>
        <taxon>Polyporaceae</taxon>
        <taxon>Lentinus</taxon>
    </lineage>
</organism>
<dbReference type="GO" id="GO:0004674">
    <property type="term" value="F:protein serine/threonine kinase activity"/>
    <property type="evidence" value="ECO:0007669"/>
    <property type="project" value="TreeGrafter"/>
</dbReference>
<dbReference type="OrthoDB" id="5987198at2759"/>
<dbReference type="SMART" id="SM00220">
    <property type="entry name" value="S_TKc"/>
    <property type="match status" value="1"/>
</dbReference>
<dbReference type="PANTHER" id="PTHR44167:SF24">
    <property type="entry name" value="SERINE_THREONINE-PROTEIN KINASE CHK2"/>
    <property type="match status" value="1"/>
</dbReference>
<sequence>MSQDRPRTSADLRLPEDAREHLVGPEVWWRDHHDWLVEKGYSLRPRYRPGWKPSWKGRTDKNPWEFEDWHLHANIILIDAVRLSDNSLVALKQVKARFNPHEIEVAQFLYNEEHRTDPRNHTVPILDVLPVPDDPEVTVLVMPLLRRCDEPPWRTVGEIVSFLLQIFEGLRYMHELNVAHRDCMGSNIMYDPRPMYPNMYHPEDPSKTRDWKAGVKVFDRTRCPVRYYFIDFGLSRQYNPEEGPPREHPIVGGDKTVPEFQDWKGDLLDPFPTDIYYIGNMIQYTLLENYRGLDFLTPLVKDMIRDEPSKRPTIQQVVRRFDESLKPLNQWTLRSRVVPAKEDHTLTRLLRIPHFFRTLRCVLLRRPAIPLPS</sequence>
<evidence type="ECO:0000313" key="3">
    <source>
        <dbReference type="Proteomes" id="UP000256964"/>
    </source>
</evidence>